<proteinExistence type="predicted"/>
<protein>
    <submittedName>
        <fullName evidence="1">Uncharacterized protein</fullName>
    </submittedName>
</protein>
<dbReference type="EMBL" id="MU006752">
    <property type="protein sequence ID" value="KAF2621735.1"/>
    <property type="molecule type" value="Genomic_DNA"/>
</dbReference>
<evidence type="ECO:0000313" key="2">
    <source>
        <dbReference type="Proteomes" id="UP000799754"/>
    </source>
</evidence>
<comment type="caution">
    <text evidence="1">The sequence shown here is derived from an EMBL/GenBank/DDBJ whole genome shotgun (WGS) entry which is preliminary data.</text>
</comment>
<gene>
    <name evidence="1" type="ORF">BU25DRAFT_415930</name>
</gene>
<sequence length="267" mass="29027">MSAMEVIGGTAAVSQLLSQAITIVQKIQDARAKVHGASDRLDGYQGQLDNLLSTLRLIQDEPDLQTPAIKKQIQVVINLGKELQCQLDAFAARLAKGRAKQYTHALVNGDRDERGLEAVMTQLDRAKADLTAQIVTAHVGLSGSLRTGFTAALAVVQRVDRNVQRVLGERLSMAARFEGRHLDEGGNDTVPLTAEDVRALDLVDKVSWTDNEAFDDADMFNTDLVERQIHAPTERLYQGNKAHGRSTVLQGNADAAGIAAILQAKRR</sequence>
<evidence type="ECO:0000313" key="1">
    <source>
        <dbReference type="EMBL" id="KAF2621735.1"/>
    </source>
</evidence>
<accession>A0ACB6RIK1</accession>
<organism evidence="1 2">
    <name type="scientific">Macroventuria anomochaeta</name>
    <dbReference type="NCBI Taxonomy" id="301207"/>
    <lineage>
        <taxon>Eukaryota</taxon>
        <taxon>Fungi</taxon>
        <taxon>Dikarya</taxon>
        <taxon>Ascomycota</taxon>
        <taxon>Pezizomycotina</taxon>
        <taxon>Dothideomycetes</taxon>
        <taxon>Pleosporomycetidae</taxon>
        <taxon>Pleosporales</taxon>
        <taxon>Pleosporineae</taxon>
        <taxon>Didymellaceae</taxon>
        <taxon>Macroventuria</taxon>
    </lineage>
</organism>
<dbReference type="Proteomes" id="UP000799754">
    <property type="component" value="Unassembled WGS sequence"/>
</dbReference>
<name>A0ACB6RIK1_9PLEO</name>
<reference evidence="1" key="1">
    <citation type="journal article" date="2020" name="Stud. Mycol.">
        <title>101 Dothideomycetes genomes: a test case for predicting lifestyles and emergence of pathogens.</title>
        <authorList>
            <person name="Haridas S."/>
            <person name="Albert R."/>
            <person name="Binder M."/>
            <person name="Bloem J."/>
            <person name="Labutti K."/>
            <person name="Salamov A."/>
            <person name="Andreopoulos B."/>
            <person name="Baker S."/>
            <person name="Barry K."/>
            <person name="Bills G."/>
            <person name="Bluhm B."/>
            <person name="Cannon C."/>
            <person name="Castanera R."/>
            <person name="Culley D."/>
            <person name="Daum C."/>
            <person name="Ezra D."/>
            <person name="Gonzalez J."/>
            <person name="Henrissat B."/>
            <person name="Kuo A."/>
            <person name="Liang C."/>
            <person name="Lipzen A."/>
            <person name="Lutzoni F."/>
            <person name="Magnuson J."/>
            <person name="Mondo S."/>
            <person name="Nolan M."/>
            <person name="Ohm R."/>
            <person name="Pangilinan J."/>
            <person name="Park H.-J."/>
            <person name="Ramirez L."/>
            <person name="Alfaro M."/>
            <person name="Sun H."/>
            <person name="Tritt A."/>
            <person name="Yoshinaga Y."/>
            <person name="Zwiers L.-H."/>
            <person name="Turgeon B."/>
            <person name="Goodwin S."/>
            <person name="Spatafora J."/>
            <person name="Crous P."/>
            <person name="Grigoriev I."/>
        </authorList>
    </citation>
    <scope>NUCLEOTIDE SEQUENCE</scope>
    <source>
        <strain evidence="1">CBS 525.71</strain>
    </source>
</reference>
<keyword evidence="2" id="KW-1185">Reference proteome</keyword>